<keyword evidence="2" id="KW-1185">Reference proteome</keyword>
<organism evidence="1 2">
    <name type="scientific">Oopsacas minuta</name>
    <dbReference type="NCBI Taxonomy" id="111878"/>
    <lineage>
        <taxon>Eukaryota</taxon>
        <taxon>Metazoa</taxon>
        <taxon>Porifera</taxon>
        <taxon>Hexactinellida</taxon>
        <taxon>Hexasterophora</taxon>
        <taxon>Lyssacinosida</taxon>
        <taxon>Leucopsacidae</taxon>
        <taxon>Oopsacas</taxon>
    </lineage>
</organism>
<dbReference type="Proteomes" id="UP001165289">
    <property type="component" value="Unassembled WGS sequence"/>
</dbReference>
<sequence length="111" mass="12212">MLPLFDLLGGVPHSREEGVKHRTTDSSIIAPMPTGRWWTAGVKTQCQPLLGLIHILSSSGTQWLSIFRAYAIGKVIHTATQNGEDQPPQNMSVISSISSDLQQVFSNEFIH</sequence>
<dbReference type="EMBL" id="JAKMXF010000144">
    <property type="protein sequence ID" value="KAI6656390.1"/>
    <property type="molecule type" value="Genomic_DNA"/>
</dbReference>
<accession>A0AAV7K6A8</accession>
<gene>
    <name evidence="1" type="ORF">LOD99_1189</name>
</gene>
<dbReference type="AlphaFoldDB" id="A0AAV7K6A8"/>
<reference evidence="1 2" key="1">
    <citation type="journal article" date="2023" name="BMC Biol.">
        <title>The compact genome of the sponge Oopsacas minuta (Hexactinellida) is lacking key metazoan core genes.</title>
        <authorList>
            <person name="Santini S."/>
            <person name="Schenkelaars Q."/>
            <person name="Jourda C."/>
            <person name="Duchesne M."/>
            <person name="Belahbib H."/>
            <person name="Rocher C."/>
            <person name="Selva M."/>
            <person name="Riesgo A."/>
            <person name="Vervoort M."/>
            <person name="Leys S.P."/>
            <person name="Kodjabachian L."/>
            <person name="Le Bivic A."/>
            <person name="Borchiellini C."/>
            <person name="Claverie J.M."/>
            <person name="Renard E."/>
        </authorList>
    </citation>
    <scope>NUCLEOTIDE SEQUENCE [LARGE SCALE GENOMIC DNA]</scope>
    <source>
        <strain evidence="1">SPO-2</strain>
    </source>
</reference>
<evidence type="ECO:0000313" key="1">
    <source>
        <dbReference type="EMBL" id="KAI6656390.1"/>
    </source>
</evidence>
<evidence type="ECO:0000313" key="2">
    <source>
        <dbReference type="Proteomes" id="UP001165289"/>
    </source>
</evidence>
<comment type="caution">
    <text evidence="1">The sequence shown here is derived from an EMBL/GenBank/DDBJ whole genome shotgun (WGS) entry which is preliminary data.</text>
</comment>
<name>A0AAV7K6A8_9METZ</name>
<proteinExistence type="predicted"/>
<protein>
    <submittedName>
        <fullName evidence="1">Uncharacterized protein</fullName>
    </submittedName>
</protein>